<dbReference type="InterPro" id="IPR002110">
    <property type="entry name" value="Ankyrin_rpt"/>
</dbReference>
<dbReference type="SUPFAM" id="SSF48403">
    <property type="entry name" value="Ankyrin repeat"/>
    <property type="match status" value="1"/>
</dbReference>
<dbReference type="PANTHER" id="PTHR24189:SF50">
    <property type="entry name" value="ANKYRIN REPEAT AND SOCS BOX PROTEIN 2"/>
    <property type="match status" value="1"/>
</dbReference>
<dbReference type="EMBL" id="CAKKNE010000003">
    <property type="protein sequence ID" value="CAH0371639.1"/>
    <property type="molecule type" value="Genomic_DNA"/>
</dbReference>
<evidence type="ECO:0000313" key="3">
    <source>
        <dbReference type="EMBL" id="CAH0371639.1"/>
    </source>
</evidence>
<dbReference type="InterPro" id="IPR050745">
    <property type="entry name" value="Multifunctional_regulatory"/>
</dbReference>
<evidence type="ECO:0000256" key="1">
    <source>
        <dbReference type="ARBA" id="ARBA00022737"/>
    </source>
</evidence>
<dbReference type="InterPro" id="IPR036770">
    <property type="entry name" value="Ankyrin_rpt-contain_sf"/>
</dbReference>
<evidence type="ECO:0000256" key="2">
    <source>
        <dbReference type="ARBA" id="ARBA00023043"/>
    </source>
</evidence>
<dbReference type="Gene3D" id="1.25.40.20">
    <property type="entry name" value="Ankyrin repeat-containing domain"/>
    <property type="match status" value="1"/>
</dbReference>
<organism evidence="3 4">
    <name type="scientific">Pelagomonas calceolata</name>
    <dbReference type="NCBI Taxonomy" id="35677"/>
    <lineage>
        <taxon>Eukaryota</taxon>
        <taxon>Sar</taxon>
        <taxon>Stramenopiles</taxon>
        <taxon>Ochrophyta</taxon>
        <taxon>Pelagophyceae</taxon>
        <taxon>Pelagomonadales</taxon>
        <taxon>Pelagomonadaceae</taxon>
        <taxon>Pelagomonas</taxon>
    </lineage>
</organism>
<accession>A0A8J2SRJ9</accession>
<proteinExistence type="predicted"/>
<protein>
    <submittedName>
        <fullName evidence="3">Uncharacterized protein</fullName>
    </submittedName>
</protein>
<name>A0A8J2SRJ9_9STRA</name>
<keyword evidence="2" id="KW-0040">ANK repeat</keyword>
<dbReference type="PANTHER" id="PTHR24189">
    <property type="entry name" value="MYOTROPHIN"/>
    <property type="match status" value="1"/>
</dbReference>
<sequence length="271" mass="29328">MEDDGVPERIFDAACDGDLEEVQKFLASVATPRDVVNSIDPAAPGSNATLLSCVTCEVRNNVRHVKIVRLLISHGANVNQIETGGASPLHNVLHFFGHGCSGKAVIDVVKSLLRAGADVNRAGGRYVGLPITMVIEKLAKRRRPDSAALAELVKMLLRAGASVDSSSEGKLTGWQSMRNVWLTAVRTHRYDDDGRCAELLADPHFITIKAQIDGVHAHGSWRAYIMAPRLEVLTLRGLANRGKIRSTDPALNNLVALPNELICQVLAFWSG</sequence>
<gene>
    <name evidence="3" type="ORF">PECAL_3P15900</name>
</gene>
<keyword evidence="4" id="KW-1185">Reference proteome</keyword>
<keyword evidence="1" id="KW-0677">Repeat</keyword>
<dbReference type="SMART" id="SM00248">
    <property type="entry name" value="ANK"/>
    <property type="match status" value="2"/>
</dbReference>
<dbReference type="Pfam" id="PF00023">
    <property type="entry name" value="Ank"/>
    <property type="match status" value="1"/>
</dbReference>
<dbReference type="AlphaFoldDB" id="A0A8J2SRJ9"/>
<comment type="caution">
    <text evidence="3">The sequence shown here is derived from an EMBL/GenBank/DDBJ whole genome shotgun (WGS) entry which is preliminary data.</text>
</comment>
<dbReference type="Proteomes" id="UP000789595">
    <property type="component" value="Unassembled WGS sequence"/>
</dbReference>
<evidence type="ECO:0000313" key="4">
    <source>
        <dbReference type="Proteomes" id="UP000789595"/>
    </source>
</evidence>
<reference evidence="3" key="1">
    <citation type="submission" date="2021-11" db="EMBL/GenBank/DDBJ databases">
        <authorList>
            <consortium name="Genoscope - CEA"/>
            <person name="William W."/>
        </authorList>
    </citation>
    <scope>NUCLEOTIDE SEQUENCE</scope>
</reference>